<dbReference type="Proteomes" id="UP000593566">
    <property type="component" value="Unassembled WGS sequence"/>
</dbReference>
<proteinExistence type="predicted"/>
<evidence type="ECO:0000313" key="5">
    <source>
        <dbReference type="Proteomes" id="UP000593566"/>
    </source>
</evidence>
<organism evidence="4 5">
    <name type="scientific">Letharia lupina</name>
    <dbReference type="NCBI Taxonomy" id="560253"/>
    <lineage>
        <taxon>Eukaryota</taxon>
        <taxon>Fungi</taxon>
        <taxon>Dikarya</taxon>
        <taxon>Ascomycota</taxon>
        <taxon>Pezizomycotina</taxon>
        <taxon>Lecanoromycetes</taxon>
        <taxon>OSLEUM clade</taxon>
        <taxon>Lecanoromycetidae</taxon>
        <taxon>Lecanorales</taxon>
        <taxon>Lecanorineae</taxon>
        <taxon>Parmeliaceae</taxon>
        <taxon>Letharia</taxon>
    </lineage>
</organism>
<dbReference type="EMBL" id="JACCJB010000001">
    <property type="protein sequence ID" value="KAF6230775.1"/>
    <property type="molecule type" value="Genomic_DNA"/>
</dbReference>
<evidence type="ECO:0000256" key="2">
    <source>
        <dbReference type="SAM" id="MobiDB-lite"/>
    </source>
</evidence>
<feature type="coiled-coil region" evidence="1">
    <location>
        <begin position="79"/>
        <end position="106"/>
    </location>
</feature>
<name>A0A8H6L095_9LECA</name>
<dbReference type="InterPro" id="IPR057684">
    <property type="entry name" value="DUF7924"/>
</dbReference>
<dbReference type="GeneID" id="59328453"/>
<evidence type="ECO:0000256" key="1">
    <source>
        <dbReference type="SAM" id="Coils"/>
    </source>
</evidence>
<accession>A0A8H6L095</accession>
<dbReference type="PANTHER" id="PTHR42470:SF1">
    <property type="entry name" value="VAST DOMAIN-CONTAINING PROTEIN"/>
    <property type="match status" value="1"/>
</dbReference>
<feature type="compositionally biased region" description="Basic and acidic residues" evidence="2">
    <location>
        <begin position="381"/>
        <end position="393"/>
    </location>
</feature>
<feature type="domain" description="DUF7924" evidence="3">
    <location>
        <begin position="89"/>
        <end position="360"/>
    </location>
</feature>
<reference evidence="4 5" key="1">
    <citation type="journal article" date="2020" name="Genomics">
        <title>Complete, high-quality genomes from long-read metagenomic sequencing of two wolf lichen thalli reveals enigmatic genome architecture.</title>
        <authorList>
            <person name="McKenzie S.K."/>
            <person name="Walston R.F."/>
            <person name="Allen J.L."/>
        </authorList>
    </citation>
    <scope>NUCLEOTIDE SEQUENCE [LARGE SCALE GENOMIC DNA]</scope>
    <source>
        <strain evidence="4">WasteWater1</strain>
    </source>
</reference>
<evidence type="ECO:0000313" key="4">
    <source>
        <dbReference type="EMBL" id="KAF6230775.1"/>
    </source>
</evidence>
<protein>
    <recommendedName>
        <fullName evidence="3">DUF7924 domain-containing protein</fullName>
    </recommendedName>
</protein>
<sequence length="419" mass="46684">MGGHGNVRGPGHVSLDGSNNLPTDDTDSTKPTPFKIPKDANAVKLAMEDHGILQNKAALESYTEFREKMKAILFQDRLSAMKKKEVREFENTLAQVERLNEDTILQTLVPLIVRRTYLAEKDLEGEELASYNAKIANAATDAERMTLRKAFLLSNALWSDDGLLVTMNSEFLRTFLPNQFEELGFEAALATVLAKQNGMKNPRPDYCYGLTPDTFPIPRGVMLSQELRELLRIANGVYHAFLLIEGKADRGELAHAYNQAARGGATLVKASRSLLEKLGYPDVTGVDERTVVFSVAMNSTILEIWLHWADVITDGKTMKTIVNYHSNRLVARALSDPDQLPQSRSMLHNILNWGCNTRKAELLKLHERLYAYSQQETQKQLQEEKARKQDPGNKKRKKGDGTAASSGSRVQASPASAGR</sequence>
<feature type="compositionally biased region" description="Polar residues" evidence="2">
    <location>
        <begin position="403"/>
        <end position="419"/>
    </location>
</feature>
<keyword evidence="5" id="KW-1185">Reference proteome</keyword>
<dbReference type="AlphaFoldDB" id="A0A8H6L095"/>
<keyword evidence="1" id="KW-0175">Coiled coil</keyword>
<gene>
    <name evidence="4" type="ORF">HO133_000034</name>
</gene>
<comment type="caution">
    <text evidence="4">The sequence shown here is derived from an EMBL/GenBank/DDBJ whole genome shotgun (WGS) entry which is preliminary data.</text>
</comment>
<evidence type="ECO:0000259" key="3">
    <source>
        <dbReference type="Pfam" id="PF25545"/>
    </source>
</evidence>
<dbReference type="PANTHER" id="PTHR42470">
    <property type="entry name" value="VAST DOMAIN-CONTAINING PROTEIN"/>
    <property type="match status" value="1"/>
</dbReference>
<feature type="region of interest" description="Disordered" evidence="2">
    <location>
        <begin position="376"/>
        <end position="419"/>
    </location>
</feature>
<dbReference type="Pfam" id="PF25545">
    <property type="entry name" value="DUF7924"/>
    <property type="match status" value="1"/>
</dbReference>
<feature type="region of interest" description="Disordered" evidence="2">
    <location>
        <begin position="1"/>
        <end position="34"/>
    </location>
</feature>
<dbReference type="RefSeq" id="XP_037157848.1">
    <property type="nucleotide sequence ID" value="XM_037290974.1"/>
</dbReference>